<dbReference type="AlphaFoldDB" id="A0A0N0DUN7"/>
<keyword evidence="3" id="KW-1185">Reference proteome</keyword>
<dbReference type="OMA" id="EGHCVCG"/>
<comment type="caution">
    <text evidence="2">The sequence shown here is derived from an EMBL/GenBank/DDBJ whole genome shotgun (WGS) entry which is preliminary data.</text>
</comment>
<dbReference type="OrthoDB" id="272558at2759"/>
<feature type="transmembrane region" description="Helical" evidence="1">
    <location>
        <begin position="817"/>
        <end position="843"/>
    </location>
</feature>
<protein>
    <submittedName>
        <fullName evidence="2">Putative transmembrane protein</fullName>
    </submittedName>
</protein>
<dbReference type="EMBL" id="LGTL01000011">
    <property type="protein sequence ID" value="KPA79212.1"/>
    <property type="molecule type" value="Genomic_DNA"/>
</dbReference>
<dbReference type="RefSeq" id="XP_015657651.1">
    <property type="nucleotide sequence ID" value="XM_015803826.1"/>
</dbReference>
<keyword evidence="1" id="KW-0472">Membrane</keyword>
<keyword evidence="1 2" id="KW-0812">Transmembrane</keyword>
<reference evidence="2 3" key="1">
    <citation type="submission" date="2015-07" db="EMBL/GenBank/DDBJ databases">
        <title>High-quality genome of monoxenous trypanosomatid Leptomonas pyrrhocoris.</title>
        <authorList>
            <person name="Flegontov P."/>
            <person name="Butenko A."/>
            <person name="Firsov S."/>
            <person name="Vlcek C."/>
            <person name="Logacheva M.D."/>
            <person name="Field M."/>
            <person name="Filatov D."/>
            <person name="Flegontova O."/>
            <person name="Gerasimov E."/>
            <person name="Jackson A.P."/>
            <person name="Kelly S."/>
            <person name="Opperdoes F."/>
            <person name="O'Reilly A."/>
            <person name="Votypka J."/>
            <person name="Yurchenko V."/>
            <person name="Lukes J."/>
        </authorList>
    </citation>
    <scope>NUCLEOTIDE SEQUENCE [LARGE SCALE GENOMIC DNA]</scope>
    <source>
        <strain evidence="2">H10</strain>
    </source>
</reference>
<evidence type="ECO:0000313" key="3">
    <source>
        <dbReference type="Proteomes" id="UP000037923"/>
    </source>
</evidence>
<dbReference type="Proteomes" id="UP000037923">
    <property type="component" value="Unassembled WGS sequence"/>
</dbReference>
<organism evidence="2 3">
    <name type="scientific">Leptomonas pyrrhocoris</name>
    <name type="common">Firebug parasite</name>
    <dbReference type="NCBI Taxonomy" id="157538"/>
    <lineage>
        <taxon>Eukaryota</taxon>
        <taxon>Discoba</taxon>
        <taxon>Euglenozoa</taxon>
        <taxon>Kinetoplastea</taxon>
        <taxon>Metakinetoplastina</taxon>
        <taxon>Trypanosomatida</taxon>
        <taxon>Trypanosomatidae</taxon>
        <taxon>Leishmaniinae</taxon>
        <taxon>Leptomonas</taxon>
    </lineage>
</organism>
<accession>A0A0N0DUN7</accession>
<dbReference type="VEuPathDB" id="TriTrypDB:LpyrH10_11_1640"/>
<proteinExistence type="predicted"/>
<gene>
    <name evidence="2" type="ORF">ABB37_05699</name>
</gene>
<evidence type="ECO:0000256" key="1">
    <source>
        <dbReference type="SAM" id="Phobius"/>
    </source>
</evidence>
<sequence length="856" mass="90276">MSIGPTGGHAYLSTASNASTVCAAVDTPPLFAPATVTTVDELFHSLRGSDVRLDVTHACYLNMSQRLPQCVATLQSTAADCGGVAAEAVGPLLNSSSRLTDVATSSAALLASYVHAGAAQRLRLERSLRRTREVVSALSRVHDLVLQANDTISDAHEMHLLRARATQYVKEVVEAAYDRVMDKYYVLDAWTNASLGITAQHLSFAAGPAGGTCAVHNYTHRLLWGTEASSIVLLALTQTTLSIADSIHNRTYSPAARGVQCAQVLTGLVMMTLEDDAVRQVAAMIAGNTLTATVVWEVSDFALLLPSRTTPLRQRQLWSLAYVFAAVADPIVVDDLVGSAAVAECMRRAALVVPDPVTGSVPPSISWCLENASTSEMMPTAVAQRSLAVRESDTAANGRCLWGLSVWDGLCDGAAFDAARCESCPPGSVGDGEGHCVCGDATATYPTLTSGCMPKGAAHDVAGLRLLQANGQVSVPGAAAVPLLSVQLPQTAALADPTAFLRVNVTCVDGGRGGGTRLLATPQGNRTAVCASVVAYERHEERTGSLHTFRGTQFFETYAENLTISVLGSAAFFGETCRMEVVVQSASRRASRSVVAGTWTFIPAAEAFTLEAHSYPGSVSPNAAAAPSDVPLCSHAMLDAVNSRESRNGPVVQVDVCRTTSGGPALLVQPNAYSVFGTSTQQAVGQRIRRSAGTSRDASFIATLQSLTSRTGFQLMVEGGTGSDVLWSAAWVRNATPLAVNAWASGWVVPIESCVLRNMRSFRLRVADTANTSAFVAFEAAVQYQYGSDAEIASSSSDGSDKGSEAAAKVPGVHYDFWYVILFIVVSVLDAVVLAAFGLMVFLRHASYDKWPTCFK</sequence>
<evidence type="ECO:0000313" key="2">
    <source>
        <dbReference type="EMBL" id="KPA79212.1"/>
    </source>
</evidence>
<dbReference type="GeneID" id="26905989"/>
<name>A0A0N0DUN7_LEPPY</name>
<keyword evidence="1" id="KW-1133">Transmembrane helix</keyword>